<evidence type="ECO:0000256" key="2">
    <source>
        <dbReference type="SAM" id="MobiDB-lite"/>
    </source>
</evidence>
<name>A0A0F9KUM8_9ZZZZ</name>
<dbReference type="AlphaFoldDB" id="A0A0F9KUM8"/>
<feature type="compositionally biased region" description="Basic residues" evidence="2">
    <location>
        <begin position="129"/>
        <end position="147"/>
    </location>
</feature>
<proteinExistence type="predicted"/>
<evidence type="ECO:0000313" key="3">
    <source>
        <dbReference type="EMBL" id="KKM25823.1"/>
    </source>
</evidence>
<accession>A0A0F9KUM8</accession>
<reference evidence="3" key="1">
    <citation type="journal article" date="2015" name="Nature">
        <title>Complex archaea that bridge the gap between prokaryotes and eukaryotes.</title>
        <authorList>
            <person name="Spang A."/>
            <person name="Saw J.H."/>
            <person name="Jorgensen S.L."/>
            <person name="Zaremba-Niedzwiedzka K."/>
            <person name="Martijn J."/>
            <person name="Lind A.E."/>
            <person name="van Eijk R."/>
            <person name="Schleper C."/>
            <person name="Guy L."/>
            <person name="Ettema T.J."/>
        </authorList>
    </citation>
    <scope>NUCLEOTIDE SEQUENCE</scope>
</reference>
<comment type="caution">
    <text evidence="3">The sequence shown here is derived from an EMBL/GenBank/DDBJ whole genome shotgun (WGS) entry which is preliminary data.</text>
</comment>
<organism evidence="3">
    <name type="scientific">marine sediment metagenome</name>
    <dbReference type="NCBI Taxonomy" id="412755"/>
    <lineage>
        <taxon>unclassified sequences</taxon>
        <taxon>metagenomes</taxon>
        <taxon>ecological metagenomes</taxon>
    </lineage>
</organism>
<feature type="non-terminal residue" evidence="3">
    <location>
        <position position="1"/>
    </location>
</feature>
<feature type="coiled-coil region" evidence="1">
    <location>
        <begin position="202"/>
        <end position="236"/>
    </location>
</feature>
<feature type="region of interest" description="Disordered" evidence="2">
    <location>
        <begin position="123"/>
        <end position="156"/>
    </location>
</feature>
<protein>
    <submittedName>
        <fullName evidence="3">Uncharacterized protein</fullName>
    </submittedName>
</protein>
<sequence length="281" mass="31954">EIVVHGKNFVKGTVRRNQKQFDVISGFGVHRHYFDKTTKKHIKWLDYLDPAIRVSGIKGVTTKASSTRRHLPGTQALGTRHDVIAAYKKYLGRDPESELVLQAQLRDLNNLGLTKWQTVIKNSPEAQKFRQKPKPQPKPVPKPKPKPAPKPPVDPNKLEIERLKGVIEDQIGELAELIKVEYDLGKELEGCRTSNDIAVAAKIKSDKKNLELEKSLKEMEQQSKSRRKEINRLQVVNKALVSQPNLFIRSLAGVFCNFEILSSFKVIPNWQSIRIGRSVYP</sequence>
<evidence type="ECO:0000256" key="1">
    <source>
        <dbReference type="SAM" id="Coils"/>
    </source>
</evidence>
<dbReference type="EMBL" id="LAZR01012633">
    <property type="protein sequence ID" value="KKM25823.1"/>
    <property type="molecule type" value="Genomic_DNA"/>
</dbReference>
<gene>
    <name evidence="3" type="ORF">LCGC14_1591100</name>
</gene>
<keyword evidence="1" id="KW-0175">Coiled coil</keyword>